<evidence type="ECO:0000313" key="2">
    <source>
        <dbReference type="EMBL" id="GAK63917.1"/>
    </source>
</evidence>
<protein>
    <submittedName>
        <fullName evidence="2">Uncharacterized protein</fullName>
    </submittedName>
</protein>
<name>A0A081CB71_PSEA2</name>
<accession>A0A081CB71</accession>
<dbReference type="EMBL" id="DF830071">
    <property type="protein sequence ID" value="GAK63917.1"/>
    <property type="molecule type" value="Genomic_DNA"/>
</dbReference>
<reference evidence="3" key="1">
    <citation type="journal article" date="2014" name="Genome Announc.">
        <title>Draft Genome Sequence of the Yeast Pseudozyma antarctica Type Strain JCM10317, a Producer of the Glycolipid Biosurfactants, Mannosylerythritol Lipids.</title>
        <authorList>
            <person name="Saika A."/>
            <person name="Koike H."/>
            <person name="Hori T."/>
            <person name="Fukuoka T."/>
            <person name="Sato S."/>
            <person name="Habe H."/>
            <person name="Kitamoto D."/>
            <person name="Morita T."/>
        </authorList>
    </citation>
    <scope>NUCLEOTIDE SEQUENCE [LARGE SCALE GENOMIC DNA]</scope>
    <source>
        <strain evidence="3">JCM 10317</strain>
    </source>
</reference>
<dbReference type="GeneID" id="26302955"/>
<dbReference type="PANTHER" id="PTHR39605:SF1">
    <property type="entry name" value="MAJOR FACILITATOR SUPERFAMILY (MFS) PROFILE DOMAIN-CONTAINING PROTEIN"/>
    <property type="match status" value="1"/>
</dbReference>
<keyword evidence="1" id="KW-0812">Transmembrane</keyword>
<sequence>MLATCCAHRSRAVCSAGVNARCRSSTDALAFRDQGGRNVAFPFSLAPLSAPSLLGRGSPRREQIHASSSRLSMRLPSCLHVATKTVASSGGPEERLAGVEAAKLAKAEQSRTRACVQGPDVSFDASETGCTLLLPLRASVFALGLTMHLSPSDPSRRNGTRDGQPSCSFPFGSLSPLALRHSTASEALPSSISPYPAPDSSISLTQQADLTMEKSKREDVDALSSPSNPAHYFAYAASAFLIALSLPLLLFPRMLLLLSTPRGAVGQAASDADRSAVSAIGPQLTPLERYASHTNALGMLAIAALILVLSGAIPVTTSPVPDASSSGKSPFRIPTVVISTVYFGVNAYSAWSFSSPNKRTGSMDPAALGIGTLGKVLGAAHAGFAFWGLAVFMFGNDLTRNSKKAGDASAKDKSVSNFPFKNQYAAEEKAKKSS</sequence>
<feature type="transmembrane region" description="Helical" evidence="1">
    <location>
        <begin position="366"/>
        <end position="394"/>
    </location>
</feature>
<dbReference type="RefSeq" id="XP_014657557.1">
    <property type="nucleotide sequence ID" value="XM_014802071.1"/>
</dbReference>
<keyword evidence="3" id="KW-1185">Reference proteome</keyword>
<organism evidence="2 3">
    <name type="scientific">Pseudozyma antarctica</name>
    <name type="common">Yeast</name>
    <name type="synonym">Candida antarctica</name>
    <dbReference type="NCBI Taxonomy" id="84753"/>
    <lineage>
        <taxon>Eukaryota</taxon>
        <taxon>Fungi</taxon>
        <taxon>Dikarya</taxon>
        <taxon>Basidiomycota</taxon>
        <taxon>Ustilaginomycotina</taxon>
        <taxon>Ustilaginomycetes</taxon>
        <taxon>Ustilaginales</taxon>
        <taxon>Ustilaginaceae</taxon>
        <taxon>Moesziomyces</taxon>
    </lineage>
</organism>
<keyword evidence="1" id="KW-0472">Membrane</keyword>
<dbReference type="AlphaFoldDB" id="A0A081CB71"/>
<proteinExistence type="predicted"/>
<gene>
    <name evidence="2" type="ORF">PAN0_004c2126</name>
</gene>
<evidence type="ECO:0000313" key="3">
    <source>
        <dbReference type="Proteomes" id="UP000053758"/>
    </source>
</evidence>
<dbReference type="HOGENOM" id="CLU_631626_0_0_1"/>
<dbReference type="PANTHER" id="PTHR39605">
    <property type="entry name" value="MAJOR FACILITATOR SUPERFAMILY (MFS) PROFILE DOMAIN-CONTAINING PROTEIN"/>
    <property type="match status" value="1"/>
</dbReference>
<feature type="transmembrane region" description="Helical" evidence="1">
    <location>
        <begin position="232"/>
        <end position="251"/>
    </location>
</feature>
<evidence type="ECO:0000256" key="1">
    <source>
        <dbReference type="SAM" id="Phobius"/>
    </source>
</evidence>
<dbReference type="Proteomes" id="UP000053758">
    <property type="component" value="Unassembled WGS sequence"/>
</dbReference>
<feature type="transmembrane region" description="Helical" evidence="1">
    <location>
        <begin position="296"/>
        <end position="313"/>
    </location>
</feature>
<feature type="transmembrane region" description="Helical" evidence="1">
    <location>
        <begin position="333"/>
        <end position="354"/>
    </location>
</feature>
<keyword evidence="1" id="KW-1133">Transmembrane helix</keyword>